<dbReference type="SUPFAM" id="SSF55550">
    <property type="entry name" value="SH2 domain"/>
    <property type="match status" value="1"/>
</dbReference>
<comment type="caution">
    <text evidence="13">The sequence shown here is derived from an EMBL/GenBank/DDBJ whole genome shotgun (WGS) entry which is preliminary data.</text>
</comment>
<dbReference type="FunFam" id="3.20.20.80:FF:000007">
    <property type="entry name" value="Acidic mammalian chitinase"/>
    <property type="match status" value="2"/>
</dbReference>
<gene>
    <name evidence="14" type="ORF">EDS130_LOCUS26028</name>
    <name evidence="13" type="ORF">XAT740_LOCUS13597</name>
</gene>
<accession>A0A814HEL5</accession>
<dbReference type="PROSITE" id="PS51910">
    <property type="entry name" value="GH18_2"/>
    <property type="match status" value="4"/>
</dbReference>
<dbReference type="SUPFAM" id="SSF51445">
    <property type="entry name" value="(Trans)glycosidases"/>
    <property type="match status" value="4"/>
</dbReference>
<dbReference type="Gene3D" id="2.170.140.10">
    <property type="entry name" value="Chitin binding domain"/>
    <property type="match status" value="1"/>
</dbReference>
<dbReference type="GO" id="GO:0004568">
    <property type="term" value="F:chitinase activity"/>
    <property type="evidence" value="ECO:0007669"/>
    <property type="project" value="UniProtKB-ARBA"/>
</dbReference>
<protein>
    <recommendedName>
        <fullName evidence="16">Chitinase</fullName>
    </recommendedName>
</protein>
<dbReference type="InterPro" id="IPR036508">
    <property type="entry name" value="Chitin-bd_dom_sf"/>
</dbReference>
<evidence type="ECO:0000256" key="7">
    <source>
        <dbReference type="PROSITE-ProRule" id="PRU00191"/>
    </source>
</evidence>
<evidence type="ECO:0000259" key="10">
    <source>
        <dbReference type="PROSITE" id="PS50001"/>
    </source>
</evidence>
<feature type="domain" description="SH2" evidence="10">
    <location>
        <begin position="142"/>
        <end position="238"/>
    </location>
</feature>
<dbReference type="SUPFAM" id="SSF57625">
    <property type="entry name" value="Invertebrate chitin-binding proteins"/>
    <property type="match status" value="2"/>
</dbReference>
<evidence type="ECO:0000313" key="14">
    <source>
        <dbReference type="EMBL" id="CAF1213782.1"/>
    </source>
</evidence>
<evidence type="ECO:0000256" key="8">
    <source>
        <dbReference type="RuleBase" id="RU000489"/>
    </source>
</evidence>
<dbReference type="Gene3D" id="3.10.50.10">
    <property type="match status" value="4"/>
</dbReference>
<evidence type="ECO:0000256" key="3">
    <source>
        <dbReference type="ARBA" id="ARBA00022729"/>
    </source>
</evidence>
<dbReference type="InterPro" id="IPR001579">
    <property type="entry name" value="Glyco_hydro_18_chit_AS"/>
</dbReference>
<evidence type="ECO:0000256" key="2">
    <source>
        <dbReference type="ARBA" id="ARBA00022669"/>
    </source>
</evidence>
<keyword evidence="3" id="KW-0732">Signal</keyword>
<evidence type="ECO:0008006" key="16">
    <source>
        <dbReference type="Google" id="ProtNLM"/>
    </source>
</evidence>
<dbReference type="Gene3D" id="3.20.20.80">
    <property type="entry name" value="Glycosidases"/>
    <property type="match status" value="5"/>
</dbReference>
<dbReference type="EMBL" id="CAJNOJ010000156">
    <property type="protein sequence ID" value="CAF1213782.1"/>
    <property type="molecule type" value="Genomic_DNA"/>
</dbReference>
<keyword evidence="6 8" id="KW-0326">Glycosidase</keyword>
<sequence>MQKLDGFQTTDSFRFDRNTSSSSISLSSSSGYGSRLSLSQADQSGSANRRISISKYFKEKLARHKSLASLFPSPMRTETSNPSTDIYDNVWNLEKQIEKLRVTVNKQLSSDSHSIVSMSVDDTSKPILHHIGDHDLLSVAAWYQEGLPAEICEEYLNQNDQPIGSFIIRCNYVHPQYPFILSIKSKNTSIEHFPIKKTMNNAGYRIENSSKIFINLSTLVIHHTVIREGLPVPLVLPAVHTTMNGLQQSSLRIIRSIFCTVGLALYWKTMMLRRISYVLVLLLLLNIFTHVQNLSTTDLQDSSITTLETPEDYVDETETTDSSATNVIDPGNGPLPNVPEPVIPEEYETETEGTDTSTQEDQIQRDYPHLDTPDLPFIEPSKPSIDHVNVTINEFLQHLVPELAEFIRQRTTSAESEETSSVSKDDITNELLSKIDRSDLQFDGKTSEDIHATTKLFLTNLPVIVNTVVSNIKTDGNDDCSAQFTFLRNTYCVKFDLDIAPLTKSLNVHPTEEYHTASTNVSIESFKVSNANEVDKPPALWQQWLNTPPLADQTPQLSDDASQTVVCYYTNWAQYRNGPGRFYPENIDPNLCTHIVYAFAKLQNGVIAAYEWNDESTQWSTGMYARMMNLRKASKPKILLALGGWNHGSGKFSDMVHNDTLRETFVTTTIIFLQKNRFDGLDLDWEYPGSREGSRPSDKDNFTKLVTELKKAFRPLGLLLTAAVGAGKPTIDAAYDIPKVCEQLDMVNLMSYDLHGSWESQTGINAPLYSRPNDTKLNKQLTADWAVHYWLDSGCPKSKLIMGLALYGRTFRLASPSNNKIGAPAVGPGAAGLYTGEAGFLAYYEICTRIKQQGWTKVYDPEQASNYAYKGGEWVGFDDAYSLSLKVKYAKDMGLAGIMFWAPDLDDFTGGLCSEGKYPLMNAAVNLLRGNTELITSTKPPVTVPATTTAPAITTTESPTDSKRRRIVCYYTNWAQYRPGGGKFEPENLDPSLCTHIIYAFAVIKDSKLASFEWNDEDNDWSKGMFSRILALKKTSAVKILLAVGGWNFGSAGFSDLVRDDSLRKAFVQQATEFILSHGFDGFDLDWEYPSSRDGSRPEDKDHFTTLVKELKAAFEPHNLLLTAAVAAGASEIEKGYDIEEIASYLDFINLMTYDLHGGSWENSTGLHTALYARPEEKGSQITLNQNWAVNQWIARGMPKDKICMGLAFYGRTFKLVNSSDTGIGAPSFGPGEPGTYTRESGFLSYYEICEKLKDNKWTSKYDKVQKSMYAYGDGDWVGYDNIDTLTIRANYIIGKDLGGVMLWAPDLDDFSGHFCGRGRYPLLNTVVNIIRTNTIVPLVEPTDPTDTTTTVPIIITTPSNTSATTSPSTTITQTLPGPTTIAPTPSFPATTKPTSPSSVVTSPSVVCMTTINPFVFNSLDVNLCSHLILIREETFATNSDIFQTPLSTDTINRLTKMRNTNPKLKILYCILGQWKVKHLSLIRDTKQRALFNNQIQQYLIDNHLDGLDIDWNLRAQDVASLDDKDHLSTWLSELKATFTSGQFLLSIGISGDKVVLDNSYDFDTLSSVVNFIRLMAFDWPSKNVTSLINPLFAPNKQDDNQSDNINSAIDYLVELGVAPEIVSLGLPTYGRLFGLVDGEQNKIGSQTVGTSMTVAYSDICKLIQNTDYIKVYYQPSRSTYIINIKRKQWISSDTITDVALKARFAKLQGLGGVTLSSVGMDDVNGQCGNGRYPLLHAVADVFGLKSDRRIDGIDTNPSQQRSDHNSNVFCSISSQVETYSGRIQFTLDKINTRLCTHLLINHTSSLITDSVSKNLKNTNADLKILLTVSSNSDINVEQWKDLLTNKNADGININIDNQTDSQTLVKQIKTIRPSLPNNYLLTISFQAPTDSANQVSFFNILALHPYVDYLFLLPFDEKSISNFTEIQSWNSLAMFTPVNIEKRIGDFSILSMLLFSFSTGVPKEKLVMSIPTYGLTFVLQDENKYQVGDKILAQGFPGRLTHTIGMLSSYEICQRIESDGYERFLSNEGITVLAHRGKNLIMFDDTHPLQISDKQVVNGTVELKANFLKKSQLAGVLVHSIDLDDFTGLSCQRGPFPITSIISRIFLQSPSSSSRSIQPIHTSTATPISSILKSNVCSNVTSPDVVADEDDCHFYYVCLPTQTEPAGRFQCAKNKYFSREQKACAEERSSCSSESKFKPTEATTSTSKPDFVCPTTNGVFPNPTDCKRYFICSNNYPIPFKCPLTTKFNSRINRCDWSSDLCP</sequence>
<dbReference type="EMBL" id="CAJNOR010000792">
    <property type="protein sequence ID" value="CAF1008599.1"/>
    <property type="molecule type" value="Genomic_DNA"/>
</dbReference>
<feature type="domain" description="GH18" evidence="12">
    <location>
        <begin position="563"/>
        <end position="931"/>
    </location>
</feature>
<evidence type="ECO:0000256" key="4">
    <source>
        <dbReference type="ARBA" id="ARBA00022801"/>
    </source>
</evidence>
<dbReference type="InterPro" id="IPR011583">
    <property type="entry name" value="Chitinase_II/V-like_cat"/>
</dbReference>
<dbReference type="SUPFAM" id="SSF54556">
    <property type="entry name" value="Chitinase insertion domain"/>
    <property type="match status" value="3"/>
</dbReference>
<dbReference type="FunFam" id="3.10.50.10:FF:000004">
    <property type="entry name" value="Chitinase 5"/>
    <property type="match status" value="2"/>
</dbReference>
<dbReference type="InterPro" id="IPR000980">
    <property type="entry name" value="SH2"/>
</dbReference>
<keyword evidence="5" id="KW-1015">Disulfide bond</keyword>
<dbReference type="PANTHER" id="PTHR11177:SF317">
    <property type="entry name" value="CHITINASE 12-RELATED"/>
    <property type="match status" value="1"/>
</dbReference>
<dbReference type="InterPro" id="IPR029070">
    <property type="entry name" value="Chitinase_insertion_sf"/>
</dbReference>
<dbReference type="PROSITE" id="PS01095">
    <property type="entry name" value="GH18_1"/>
    <property type="match status" value="2"/>
</dbReference>
<evidence type="ECO:0000256" key="6">
    <source>
        <dbReference type="ARBA" id="ARBA00023295"/>
    </source>
</evidence>
<dbReference type="OrthoDB" id="76388at2759"/>
<dbReference type="PROSITE" id="PS50001">
    <property type="entry name" value="SH2"/>
    <property type="match status" value="1"/>
</dbReference>
<feature type="domain" description="GH18" evidence="12">
    <location>
        <begin position="965"/>
        <end position="1334"/>
    </location>
</feature>
<organism evidence="13 15">
    <name type="scientific">Adineta ricciae</name>
    <name type="common">Rotifer</name>
    <dbReference type="NCBI Taxonomy" id="249248"/>
    <lineage>
        <taxon>Eukaryota</taxon>
        <taxon>Metazoa</taxon>
        <taxon>Spiralia</taxon>
        <taxon>Gnathifera</taxon>
        <taxon>Rotifera</taxon>
        <taxon>Eurotatoria</taxon>
        <taxon>Bdelloidea</taxon>
        <taxon>Adinetida</taxon>
        <taxon>Adinetidae</taxon>
        <taxon>Adineta</taxon>
    </lineage>
</organism>
<dbReference type="Proteomes" id="UP000663828">
    <property type="component" value="Unassembled WGS sequence"/>
</dbReference>
<dbReference type="InterPro" id="IPR017853">
    <property type="entry name" value="GH"/>
</dbReference>
<keyword evidence="4 8" id="KW-0378">Hydrolase</keyword>
<dbReference type="InterPro" id="IPR050314">
    <property type="entry name" value="Glycosyl_Hydrlase_18"/>
</dbReference>
<dbReference type="CDD" id="cd02872">
    <property type="entry name" value="GH18_chitolectin_chitotriosidase"/>
    <property type="match status" value="2"/>
</dbReference>
<dbReference type="SMART" id="SM00494">
    <property type="entry name" value="ChtBD2"/>
    <property type="match status" value="2"/>
</dbReference>
<evidence type="ECO:0000256" key="5">
    <source>
        <dbReference type="ARBA" id="ARBA00023157"/>
    </source>
</evidence>
<evidence type="ECO:0000313" key="13">
    <source>
        <dbReference type="EMBL" id="CAF1008599.1"/>
    </source>
</evidence>
<dbReference type="PANTHER" id="PTHR11177">
    <property type="entry name" value="CHITINASE"/>
    <property type="match status" value="1"/>
</dbReference>
<dbReference type="SMART" id="SM00636">
    <property type="entry name" value="Glyco_18"/>
    <property type="match status" value="3"/>
</dbReference>
<dbReference type="InterPro" id="IPR002557">
    <property type="entry name" value="Chitin-bd_dom"/>
</dbReference>
<reference evidence="13" key="1">
    <citation type="submission" date="2021-02" db="EMBL/GenBank/DDBJ databases">
        <authorList>
            <person name="Nowell W R."/>
        </authorList>
    </citation>
    <scope>NUCLEOTIDE SEQUENCE</scope>
</reference>
<feature type="domain" description="GH18" evidence="12">
    <location>
        <begin position="1404"/>
        <end position="1746"/>
    </location>
</feature>
<dbReference type="GO" id="GO:0005576">
    <property type="term" value="C:extracellular region"/>
    <property type="evidence" value="ECO:0007669"/>
    <property type="project" value="InterPro"/>
</dbReference>
<feature type="region of interest" description="Disordered" evidence="9">
    <location>
        <begin position="310"/>
        <end position="342"/>
    </location>
</feature>
<dbReference type="InterPro" id="IPR001223">
    <property type="entry name" value="Glyco_hydro18_cat"/>
</dbReference>
<dbReference type="CDD" id="cd00173">
    <property type="entry name" value="SH2"/>
    <property type="match status" value="1"/>
</dbReference>
<keyword evidence="7" id="KW-0727">SH2 domain</keyword>
<feature type="region of interest" description="Disordered" evidence="9">
    <location>
        <begin position="1358"/>
        <end position="1379"/>
    </location>
</feature>
<evidence type="ECO:0000313" key="15">
    <source>
        <dbReference type="Proteomes" id="UP000663828"/>
    </source>
</evidence>
<keyword evidence="2" id="KW-0147">Chitin-binding</keyword>
<feature type="region of interest" description="Disordered" evidence="9">
    <location>
        <begin position="18"/>
        <end position="41"/>
    </location>
</feature>
<proteinExistence type="inferred from homology"/>
<dbReference type="Pfam" id="PF00704">
    <property type="entry name" value="Glyco_hydro_18"/>
    <property type="match status" value="4"/>
</dbReference>
<dbReference type="PROSITE" id="PS50940">
    <property type="entry name" value="CHIT_BIND_II"/>
    <property type="match status" value="2"/>
</dbReference>
<evidence type="ECO:0000256" key="1">
    <source>
        <dbReference type="ARBA" id="ARBA00009121"/>
    </source>
</evidence>
<name>A0A814HEL5_ADIRI</name>
<dbReference type="GO" id="GO:0006032">
    <property type="term" value="P:chitin catabolic process"/>
    <property type="evidence" value="ECO:0007669"/>
    <property type="project" value="UniProtKB-ARBA"/>
</dbReference>
<feature type="compositionally biased region" description="Acidic residues" evidence="9">
    <location>
        <begin position="310"/>
        <end position="319"/>
    </location>
</feature>
<dbReference type="SMART" id="SM00252">
    <property type="entry name" value="SH2"/>
    <property type="match status" value="1"/>
</dbReference>
<dbReference type="Pfam" id="PF01607">
    <property type="entry name" value="CBM_14"/>
    <property type="match status" value="1"/>
</dbReference>
<feature type="compositionally biased region" description="Low complexity" evidence="9">
    <location>
        <begin position="20"/>
        <end position="39"/>
    </location>
</feature>
<dbReference type="Proteomes" id="UP000663852">
    <property type="component" value="Unassembled WGS sequence"/>
</dbReference>
<comment type="similarity">
    <text evidence="1">Belongs to the glycosyl hydrolase 18 family. Chitinase class II subfamily.</text>
</comment>
<evidence type="ECO:0000259" key="12">
    <source>
        <dbReference type="PROSITE" id="PS51910"/>
    </source>
</evidence>
<evidence type="ECO:0000259" key="11">
    <source>
        <dbReference type="PROSITE" id="PS50940"/>
    </source>
</evidence>
<dbReference type="Gene3D" id="3.30.505.10">
    <property type="entry name" value="SH2 domain"/>
    <property type="match status" value="1"/>
</dbReference>
<feature type="domain" description="Chitin-binding type-2" evidence="11">
    <location>
        <begin position="2135"/>
        <end position="2194"/>
    </location>
</feature>
<feature type="domain" description="GH18" evidence="12">
    <location>
        <begin position="1740"/>
        <end position="2110"/>
    </location>
</feature>
<evidence type="ECO:0000256" key="9">
    <source>
        <dbReference type="SAM" id="MobiDB-lite"/>
    </source>
</evidence>
<dbReference type="GO" id="GO:0008061">
    <property type="term" value="F:chitin binding"/>
    <property type="evidence" value="ECO:0007669"/>
    <property type="project" value="UniProtKB-KW"/>
</dbReference>
<dbReference type="GO" id="GO:0005975">
    <property type="term" value="P:carbohydrate metabolic process"/>
    <property type="evidence" value="ECO:0007669"/>
    <property type="project" value="InterPro"/>
</dbReference>
<dbReference type="InterPro" id="IPR036860">
    <property type="entry name" value="SH2_dom_sf"/>
</dbReference>
<keyword evidence="15" id="KW-1185">Reference proteome</keyword>
<feature type="domain" description="Chitin-binding type-2" evidence="11">
    <location>
        <begin position="2211"/>
        <end position="2264"/>
    </location>
</feature>